<reference evidence="1" key="1">
    <citation type="submission" date="2014-09" db="EMBL/GenBank/DDBJ databases">
        <authorList>
            <person name="Magalhaes I.L.F."/>
            <person name="Oliveira U."/>
            <person name="Santos F.R."/>
            <person name="Vidigal T.H.D.A."/>
            <person name="Brescovit A.D."/>
            <person name="Santos A.J."/>
        </authorList>
    </citation>
    <scope>NUCLEOTIDE SEQUENCE</scope>
    <source>
        <tissue evidence="1">Shoot tissue taken approximately 20 cm above the soil surface</tissue>
    </source>
</reference>
<dbReference type="EMBL" id="GBRH01161816">
    <property type="protein sequence ID" value="JAE36080.1"/>
    <property type="molecule type" value="Transcribed_RNA"/>
</dbReference>
<name>A0A0A9HG01_ARUDO</name>
<protein>
    <submittedName>
        <fullName evidence="1">Uncharacterized protein</fullName>
    </submittedName>
</protein>
<proteinExistence type="predicted"/>
<accession>A0A0A9HG01</accession>
<evidence type="ECO:0000313" key="1">
    <source>
        <dbReference type="EMBL" id="JAE36080.1"/>
    </source>
</evidence>
<reference evidence="1" key="2">
    <citation type="journal article" date="2015" name="Data Brief">
        <title>Shoot transcriptome of the giant reed, Arundo donax.</title>
        <authorList>
            <person name="Barrero R.A."/>
            <person name="Guerrero F.D."/>
            <person name="Moolhuijzen P."/>
            <person name="Goolsby J.A."/>
            <person name="Tidwell J."/>
            <person name="Bellgard S.E."/>
            <person name="Bellgard M.I."/>
        </authorList>
    </citation>
    <scope>NUCLEOTIDE SEQUENCE</scope>
    <source>
        <tissue evidence="1">Shoot tissue taken approximately 20 cm above the soil surface</tissue>
    </source>
</reference>
<dbReference type="AlphaFoldDB" id="A0A0A9HG01"/>
<sequence>MISSTAAPTSPLWPLPIWTALCLQASTSRGRSRSRTRRWRRLSLATHLRYWLRQGCARPCGLAKLLLQYCSIMACLC</sequence>
<organism evidence="1">
    <name type="scientific">Arundo donax</name>
    <name type="common">Giant reed</name>
    <name type="synonym">Donax arundinaceus</name>
    <dbReference type="NCBI Taxonomy" id="35708"/>
    <lineage>
        <taxon>Eukaryota</taxon>
        <taxon>Viridiplantae</taxon>
        <taxon>Streptophyta</taxon>
        <taxon>Embryophyta</taxon>
        <taxon>Tracheophyta</taxon>
        <taxon>Spermatophyta</taxon>
        <taxon>Magnoliopsida</taxon>
        <taxon>Liliopsida</taxon>
        <taxon>Poales</taxon>
        <taxon>Poaceae</taxon>
        <taxon>PACMAD clade</taxon>
        <taxon>Arundinoideae</taxon>
        <taxon>Arundineae</taxon>
        <taxon>Arundo</taxon>
    </lineage>
</organism>